<evidence type="ECO:0000313" key="11">
    <source>
        <dbReference type="Proteomes" id="UP000254869"/>
    </source>
</evidence>
<dbReference type="PANTHER" id="PTHR46696">
    <property type="entry name" value="P450, PUTATIVE (EUROFUNG)-RELATED"/>
    <property type="match status" value="1"/>
</dbReference>
<dbReference type="CDD" id="cd11030">
    <property type="entry name" value="CYP105-like"/>
    <property type="match status" value="1"/>
</dbReference>
<reference evidence="10 11" key="1">
    <citation type="submission" date="2018-07" db="EMBL/GenBank/DDBJ databases">
        <title>Genomic Encyclopedia of Type Strains, Phase IV (KMG-IV): sequencing the most valuable type-strain genomes for metagenomic binning, comparative biology and taxonomic classification.</title>
        <authorList>
            <person name="Goeker M."/>
        </authorList>
    </citation>
    <scope>NUCLEOTIDE SEQUENCE [LARGE SCALE GENOMIC DNA]</scope>
    <source>
        <strain evidence="10 11">DSM 44290</strain>
    </source>
</reference>
<name>A0A370I761_9NOCA</name>
<dbReference type="GO" id="GO:0004497">
    <property type="term" value="F:monooxygenase activity"/>
    <property type="evidence" value="ECO:0007669"/>
    <property type="project" value="UniProtKB-KW"/>
</dbReference>
<evidence type="ECO:0000256" key="6">
    <source>
        <dbReference type="ARBA" id="ARBA00023004"/>
    </source>
</evidence>
<keyword evidence="5 8" id="KW-0560">Oxidoreductase</keyword>
<evidence type="ECO:0000256" key="1">
    <source>
        <dbReference type="ARBA" id="ARBA00001971"/>
    </source>
</evidence>
<gene>
    <name evidence="10" type="ORF">DFR76_104216</name>
</gene>
<organism evidence="10 11">
    <name type="scientific">Nocardia pseudobrasiliensis</name>
    <dbReference type="NCBI Taxonomy" id="45979"/>
    <lineage>
        <taxon>Bacteria</taxon>
        <taxon>Bacillati</taxon>
        <taxon>Actinomycetota</taxon>
        <taxon>Actinomycetes</taxon>
        <taxon>Mycobacteriales</taxon>
        <taxon>Nocardiaceae</taxon>
        <taxon>Nocardia</taxon>
    </lineage>
</organism>
<dbReference type="Proteomes" id="UP000254869">
    <property type="component" value="Unassembled WGS sequence"/>
</dbReference>
<dbReference type="STRING" id="1210086.GCA_001613105_03835"/>
<dbReference type="GO" id="GO:0016705">
    <property type="term" value="F:oxidoreductase activity, acting on paired donors, with incorporation or reduction of molecular oxygen"/>
    <property type="evidence" value="ECO:0007669"/>
    <property type="project" value="InterPro"/>
</dbReference>
<comment type="similarity">
    <text evidence="2 8">Belongs to the cytochrome P450 family.</text>
</comment>
<evidence type="ECO:0000256" key="2">
    <source>
        <dbReference type="ARBA" id="ARBA00010617"/>
    </source>
</evidence>
<keyword evidence="7 8" id="KW-0503">Monooxygenase</keyword>
<accession>A0A370I761</accession>
<dbReference type="Gene3D" id="1.10.630.10">
    <property type="entry name" value="Cytochrome P450"/>
    <property type="match status" value="1"/>
</dbReference>
<comment type="caution">
    <text evidence="10">The sequence shown here is derived from an EMBL/GenBank/DDBJ whole genome shotgun (WGS) entry which is preliminary data.</text>
</comment>
<dbReference type="PANTHER" id="PTHR46696:SF1">
    <property type="entry name" value="CYTOCHROME P450 YJIB-RELATED"/>
    <property type="match status" value="1"/>
</dbReference>
<keyword evidence="11" id="KW-1185">Reference proteome</keyword>
<dbReference type="EMBL" id="QQBC01000004">
    <property type="protein sequence ID" value="RDI66470.1"/>
    <property type="molecule type" value="Genomic_DNA"/>
</dbReference>
<dbReference type="GO" id="GO:0020037">
    <property type="term" value="F:heme binding"/>
    <property type="evidence" value="ECO:0007669"/>
    <property type="project" value="InterPro"/>
</dbReference>
<feature type="region of interest" description="Disordered" evidence="9">
    <location>
        <begin position="1"/>
        <end position="26"/>
    </location>
</feature>
<protein>
    <submittedName>
        <fullName evidence="10">Cytochrome P450</fullName>
    </submittedName>
</protein>
<dbReference type="PROSITE" id="PS00086">
    <property type="entry name" value="CYTOCHROME_P450"/>
    <property type="match status" value="1"/>
</dbReference>
<dbReference type="SUPFAM" id="SSF48264">
    <property type="entry name" value="Cytochrome P450"/>
    <property type="match status" value="1"/>
</dbReference>
<evidence type="ECO:0000256" key="8">
    <source>
        <dbReference type="RuleBase" id="RU000461"/>
    </source>
</evidence>
<dbReference type="InterPro" id="IPR001128">
    <property type="entry name" value="Cyt_P450"/>
</dbReference>
<dbReference type="GO" id="GO:0005506">
    <property type="term" value="F:iron ion binding"/>
    <property type="evidence" value="ECO:0007669"/>
    <property type="project" value="InterPro"/>
</dbReference>
<dbReference type="InterPro" id="IPR002397">
    <property type="entry name" value="Cyt_P450_B"/>
</dbReference>
<evidence type="ECO:0000256" key="7">
    <source>
        <dbReference type="ARBA" id="ARBA00023033"/>
    </source>
</evidence>
<evidence type="ECO:0000256" key="4">
    <source>
        <dbReference type="ARBA" id="ARBA00022723"/>
    </source>
</evidence>
<dbReference type="InterPro" id="IPR036396">
    <property type="entry name" value="Cyt_P450_sf"/>
</dbReference>
<keyword evidence="4 8" id="KW-0479">Metal-binding</keyword>
<proteinExistence type="inferred from homology"/>
<dbReference type="PRINTS" id="PR00385">
    <property type="entry name" value="P450"/>
</dbReference>
<evidence type="ECO:0000256" key="3">
    <source>
        <dbReference type="ARBA" id="ARBA00022617"/>
    </source>
</evidence>
<keyword evidence="3 8" id="KW-0349">Heme</keyword>
<dbReference type="AlphaFoldDB" id="A0A370I761"/>
<dbReference type="PRINTS" id="PR00359">
    <property type="entry name" value="BP450"/>
</dbReference>
<evidence type="ECO:0000313" key="10">
    <source>
        <dbReference type="EMBL" id="RDI66470.1"/>
    </source>
</evidence>
<dbReference type="FunFam" id="1.10.630.10:FF:000018">
    <property type="entry name" value="Cytochrome P450 monooxygenase"/>
    <property type="match status" value="1"/>
</dbReference>
<dbReference type="InterPro" id="IPR017972">
    <property type="entry name" value="Cyt_P450_CS"/>
</dbReference>
<evidence type="ECO:0000256" key="5">
    <source>
        <dbReference type="ARBA" id="ARBA00023002"/>
    </source>
</evidence>
<comment type="cofactor">
    <cofactor evidence="1">
        <name>heme</name>
        <dbReference type="ChEBI" id="CHEBI:30413"/>
    </cofactor>
</comment>
<evidence type="ECO:0000256" key="9">
    <source>
        <dbReference type="SAM" id="MobiDB-lite"/>
    </source>
</evidence>
<keyword evidence="6 8" id="KW-0408">Iron</keyword>
<dbReference type="Pfam" id="PF00067">
    <property type="entry name" value="p450"/>
    <property type="match status" value="1"/>
</dbReference>
<sequence>MPTSEKEHILQSLPTERPRDRPLDPPPEFLKLREAGPIVRMVFPDGHLGWLVTGHTLARHVLSDPIFSSRPELQHIPLATMGGLTMPPAAPGQMSNMDAPEHTRYRRMLLPHFTRPRMEELRPGLEQIIERRLDIMASTPSGEVDLATCVAHPITFSAIGLLLGIPADDQQFSSPAEITDVDGPAGFQVFMDTMNYLGELIRRKRAEPSDDLLGRLVADTDLSDGELVNMSMMLIIGGTESTAHMILSSVLLLLQQPEQRAEYLHALSNEYAAVDELVRFLSVSQVVMPPRTATADIELGDVLVRAGETVAVSLTAANHDPSVFDDPARLRPNRAEPGRHVGFGYGIHRCIGSHLARIEVQQCVTQIFRRFPRLRLDQPLESVPMREKEFMYGPRALRVRW</sequence>